<dbReference type="InterPro" id="IPR027417">
    <property type="entry name" value="P-loop_NTPase"/>
</dbReference>
<sequence length="179" mass="21006">MQRILVIGPSGAGKSTLARQLQELTGIFVIHLDQVYWHPNWQKTSRNEWRILQENLVQRPTWIIDGNYGATLDIRLQAADTVIFLDFPRGLCLWRVLKRLVQYRGRSRPDMAPGCPEKIDREFLRWIWRWPVDERPLVMTRLSQAPNVTQITLKTPRQVRDFLARMAQQCREQSSQGEG</sequence>
<evidence type="ECO:0008006" key="3">
    <source>
        <dbReference type="Google" id="ProtNLM"/>
    </source>
</evidence>
<keyword evidence="2" id="KW-1185">Reference proteome</keyword>
<dbReference type="PANTHER" id="PTHR37816">
    <property type="entry name" value="YALI0E33011P"/>
    <property type="match status" value="1"/>
</dbReference>
<evidence type="ECO:0000313" key="1">
    <source>
        <dbReference type="EMBL" id="AUW94163.1"/>
    </source>
</evidence>
<dbReference type="NCBIfam" id="NF005994">
    <property type="entry name" value="PRK08118.1"/>
    <property type="match status" value="1"/>
</dbReference>
<dbReference type="PANTHER" id="PTHR37816:SF3">
    <property type="entry name" value="MODULATES DNA TOPOLOGY"/>
    <property type="match status" value="1"/>
</dbReference>
<reference evidence="1 2" key="1">
    <citation type="journal article" date="2019" name="Sci. Rep.">
        <title>Sulfobacillus thermotolerans: new insights into resistance and metabolic capacities of acidophilic chemolithotrophs.</title>
        <authorList>
            <person name="Panyushkina A.E."/>
            <person name="Babenko V.V."/>
            <person name="Nikitina A.S."/>
            <person name="Selezneva O.V."/>
            <person name="Tsaplina I.A."/>
            <person name="Letarova M.A."/>
            <person name="Kostryukova E.S."/>
            <person name="Letarov A.V."/>
        </authorList>
    </citation>
    <scope>NUCLEOTIDE SEQUENCE [LARGE SCALE GENOMIC DNA]</scope>
    <source>
        <strain evidence="1 2">Kr1</strain>
    </source>
</reference>
<organism evidence="1 2">
    <name type="scientific">Sulfobacillus thermotolerans</name>
    <dbReference type="NCBI Taxonomy" id="338644"/>
    <lineage>
        <taxon>Bacteria</taxon>
        <taxon>Bacillati</taxon>
        <taxon>Bacillota</taxon>
        <taxon>Clostridia</taxon>
        <taxon>Eubacteriales</taxon>
        <taxon>Clostridiales Family XVII. Incertae Sedis</taxon>
        <taxon>Sulfobacillus</taxon>
    </lineage>
</organism>
<name>A0ABN5H3H4_9FIRM</name>
<gene>
    <name evidence="1" type="ORF">BXT84_09525</name>
</gene>
<dbReference type="Proteomes" id="UP000325292">
    <property type="component" value="Chromosome"/>
</dbReference>
<dbReference type="EMBL" id="CP019454">
    <property type="protein sequence ID" value="AUW94163.1"/>
    <property type="molecule type" value="Genomic_DNA"/>
</dbReference>
<dbReference type="InterPro" id="IPR052922">
    <property type="entry name" value="Cytidylate_Kinase-2"/>
</dbReference>
<evidence type="ECO:0000313" key="2">
    <source>
        <dbReference type="Proteomes" id="UP000325292"/>
    </source>
</evidence>
<accession>A0ABN5H3H4</accession>
<proteinExistence type="predicted"/>
<dbReference type="SUPFAM" id="SSF52540">
    <property type="entry name" value="P-loop containing nucleoside triphosphate hydrolases"/>
    <property type="match status" value="1"/>
</dbReference>
<protein>
    <recommendedName>
        <fullName evidence="3">AAA family ATPase</fullName>
    </recommendedName>
</protein>
<dbReference type="Gene3D" id="3.40.50.300">
    <property type="entry name" value="P-loop containing nucleotide triphosphate hydrolases"/>
    <property type="match status" value="1"/>
</dbReference>